<dbReference type="GO" id="GO:0005524">
    <property type="term" value="F:ATP binding"/>
    <property type="evidence" value="ECO:0007669"/>
    <property type="project" value="UniProtKB-KW"/>
</dbReference>
<dbReference type="Pfam" id="PF13086">
    <property type="entry name" value="AAA_11"/>
    <property type="match status" value="1"/>
</dbReference>
<dbReference type="PANTHER" id="PTHR43788:SF8">
    <property type="entry name" value="DNA-BINDING PROTEIN SMUBP-2"/>
    <property type="match status" value="1"/>
</dbReference>
<dbReference type="GO" id="GO:0005634">
    <property type="term" value="C:nucleus"/>
    <property type="evidence" value="ECO:0007669"/>
    <property type="project" value="UniProtKB-SubCell"/>
</dbReference>
<evidence type="ECO:0000256" key="6">
    <source>
        <dbReference type="ARBA" id="ARBA00022741"/>
    </source>
</evidence>
<dbReference type="EMBL" id="NBII01000006">
    <property type="protein sequence ID" value="PAV17860.1"/>
    <property type="molecule type" value="Genomic_DNA"/>
</dbReference>
<dbReference type="CDD" id="cd18808">
    <property type="entry name" value="SF1_C_Upf1"/>
    <property type="match status" value="1"/>
</dbReference>
<dbReference type="SMART" id="SM00382">
    <property type="entry name" value="AAA"/>
    <property type="match status" value="1"/>
</dbReference>
<comment type="caution">
    <text evidence="13">The sequence shown here is derived from an EMBL/GenBank/DDBJ whole genome shotgun (WGS) entry which is preliminary data.</text>
</comment>
<feature type="compositionally biased region" description="Basic and acidic residues" evidence="11">
    <location>
        <begin position="457"/>
        <end position="473"/>
    </location>
</feature>
<keyword evidence="8" id="KW-0347">Helicase</keyword>
<dbReference type="Gene3D" id="2.40.30.270">
    <property type="match status" value="1"/>
</dbReference>
<accession>A0A286UE47</accession>
<keyword evidence="7 13" id="KW-0378">Hydrolase</keyword>
<comment type="similarity">
    <text evidence="3">Belongs to the DNA2/NAM7 helicase family.</text>
</comment>
<dbReference type="InterPro" id="IPR041677">
    <property type="entry name" value="DNA2/NAM7_AAA_11"/>
</dbReference>
<protein>
    <recommendedName>
        <fullName evidence="4">DNA helicase</fullName>
        <ecNumber evidence="4">3.6.4.12</ecNumber>
    </recommendedName>
</protein>
<feature type="region of interest" description="Disordered" evidence="11">
    <location>
        <begin position="82"/>
        <end position="118"/>
    </location>
</feature>
<dbReference type="OrthoDB" id="6730379at2759"/>
<dbReference type="AlphaFoldDB" id="A0A286UE47"/>
<proteinExistence type="inferred from homology"/>
<evidence type="ECO:0000256" key="4">
    <source>
        <dbReference type="ARBA" id="ARBA00012551"/>
    </source>
</evidence>
<dbReference type="InterPro" id="IPR003593">
    <property type="entry name" value="AAA+_ATPase"/>
</dbReference>
<evidence type="ECO:0000256" key="9">
    <source>
        <dbReference type="ARBA" id="ARBA00022840"/>
    </source>
</evidence>
<feature type="compositionally biased region" description="Acidic residues" evidence="11">
    <location>
        <begin position="508"/>
        <end position="518"/>
    </location>
</feature>
<evidence type="ECO:0000256" key="7">
    <source>
        <dbReference type="ARBA" id="ARBA00022801"/>
    </source>
</evidence>
<dbReference type="InterPro" id="IPR047187">
    <property type="entry name" value="SF1_C_Upf1"/>
</dbReference>
<dbReference type="Pfam" id="PF21138">
    <property type="entry name" value="SMUBP-2_HCS1_1B"/>
    <property type="match status" value="1"/>
</dbReference>
<evidence type="ECO:0000256" key="5">
    <source>
        <dbReference type="ARBA" id="ARBA00022490"/>
    </source>
</evidence>
<reference evidence="13 14" key="1">
    <citation type="journal article" date="2017" name="Mol. Ecol.">
        <title>Comparative and population genomic landscape of Phellinus noxius: A hypervariable fungus causing root rot in trees.</title>
        <authorList>
            <person name="Chung C.L."/>
            <person name="Lee T.J."/>
            <person name="Akiba M."/>
            <person name="Lee H.H."/>
            <person name="Kuo T.H."/>
            <person name="Liu D."/>
            <person name="Ke H.M."/>
            <person name="Yokoi T."/>
            <person name="Roa M.B."/>
            <person name="Lu M.J."/>
            <person name="Chang Y.Y."/>
            <person name="Ann P.J."/>
            <person name="Tsai J.N."/>
            <person name="Chen C.Y."/>
            <person name="Tzean S.S."/>
            <person name="Ota Y."/>
            <person name="Hattori T."/>
            <person name="Sahashi N."/>
            <person name="Liou R.F."/>
            <person name="Kikuchi T."/>
            <person name="Tsai I.J."/>
        </authorList>
    </citation>
    <scope>NUCLEOTIDE SEQUENCE [LARGE SCALE GENOMIC DNA]</scope>
    <source>
        <strain evidence="13 14">FFPRI411160</strain>
    </source>
</reference>
<dbReference type="PANTHER" id="PTHR43788">
    <property type="entry name" value="DNA2/NAM7 HELICASE FAMILY MEMBER"/>
    <property type="match status" value="1"/>
</dbReference>
<dbReference type="InterPro" id="IPR041679">
    <property type="entry name" value="DNA2/NAM7-like_C"/>
</dbReference>
<evidence type="ECO:0000313" key="13">
    <source>
        <dbReference type="EMBL" id="PAV17860.1"/>
    </source>
</evidence>
<dbReference type="Pfam" id="PF13087">
    <property type="entry name" value="AAA_12"/>
    <property type="match status" value="1"/>
</dbReference>
<sequence>MSLNEITGNEKRLSDFFDRQLYLLKQERDAEIEQNSLLLTNCSRKLLEQRGLAVLSLSVNNTTIGIGGRTLIELGRSPAYTTDPVIPSHSLRPGDLARLEKPQPKGAGAKKTSKTSSGSRECLVEGVVYKVSDNRIVIAVDSKKEEMNEDLDLPDLCDLVKLANTVTHDRMEKVMSSLCQTMLPDESNKAKKFNFSSETSILANILLGIQPLEPPVDVSGMMFYDKSLNESQKSAIKFALGAKNLACIHGPPGTGKTHTLLEVIRQSLFPRFGSTDQQPLKPMKKILVCGASNLSVDNILERLLRPPLDGVSQIKCTRVGHPARIKGSGDTQDATLDAQSTRSEQAALVKDVKNELSESLLLVAGKAKGQKGKKPRGDERKKLWDDIKELRKEYRRREKGVVSSILSEAQMVLATCHSSGGRVLENMDFDLVIIDEATQALEAVSGDPLQLPPTVIGKDRLKESKKSKTEKSKTQKTPLNRKVPKSKSGPTKTESKAIEPPATKDSSESEGESLEEENLSVTMFERLEKMYGPSIKRMLEIQYRMHDKICEFPSKILYQSRLKSDESVATHLLSDLKGVQAKNETSNDSESSLETLNTPIVFIDTAGCEYFERNVEGNDEGSKLNENEAMLVKAWVEKLTKAGVLPVQIAVITPYQAQVAHMSNILSATYNGELEIGTVDGMQGREKEAIIISLVRSNDKHEVGFLKDKRRLNVAMTRAKRHLCVIGDSSTVQHGGNS</sequence>
<dbReference type="GO" id="GO:0003723">
    <property type="term" value="F:RNA binding"/>
    <property type="evidence" value="ECO:0007669"/>
    <property type="project" value="InterPro"/>
</dbReference>
<evidence type="ECO:0000313" key="14">
    <source>
        <dbReference type="Proteomes" id="UP000217199"/>
    </source>
</evidence>
<organism evidence="13 14">
    <name type="scientific">Pyrrhoderma noxium</name>
    <dbReference type="NCBI Taxonomy" id="2282107"/>
    <lineage>
        <taxon>Eukaryota</taxon>
        <taxon>Fungi</taxon>
        <taxon>Dikarya</taxon>
        <taxon>Basidiomycota</taxon>
        <taxon>Agaricomycotina</taxon>
        <taxon>Agaricomycetes</taxon>
        <taxon>Hymenochaetales</taxon>
        <taxon>Hymenochaetaceae</taxon>
        <taxon>Pyrrhoderma</taxon>
    </lineage>
</organism>
<evidence type="ECO:0000259" key="12">
    <source>
        <dbReference type="SMART" id="SM00382"/>
    </source>
</evidence>
<dbReference type="STRING" id="2282107.A0A286UE47"/>
<dbReference type="Gene3D" id="3.40.50.300">
    <property type="entry name" value="P-loop containing nucleotide triphosphate hydrolases"/>
    <property type="match status" value="2"/>
</dbReference>
<comment type="subcellular location">
    <subcellularLocation>
        <location evidence="2">Cytoplasm</location>
    </subcellularLocation>
    <subcellularLocation>
        <location evidence="1">Nucleus</location>
    </subcellularLocation>
</comment>
<evidence type="ECO:0000256" key="2">
    <source>
        <dbReference type="ARBA" id="ARBA00004496"/>
    </source>
</evidence>
<feature type="compositionally biased region" description="Low complexity" evidence="11">
    <location>
        <begin position="105"/>
        <end position="118"/>
    </location>
</feature>
<gene>
    <name evidence="13" type="ORF">PNOK_0634600</name>
</gene>
<keyword evidence="9" id="KW-0067">ATP-binding</keyword>
<dbReference type="GO" id="GO:0005694">
    <property type="term" value="C:chromosome"/>
    <property type="evidence" value="ECO:0007669"/>
    <property type="project" value="UniProtKB-ARBA"/>
</dbReference>
<dbReference type="FunFam" id="3.40.50.300:FF:000326">
    <property type="entry name" value="P-loop containing nucleoside triphosphate hydrolase"/>
    <property type="match status" value="1"/>
</dbReference>
<dbReference type="InParanoid" id="A0A286UE47"/>
<keyword evidence="5" id="KW-0963">Cytoplasm</keyword>
<dbReference type="FunCoup" id="A0A286UE47">
    <property type="interactions" value="218"/>
</dbReference>
<evidence type="ECO:0000256" key="11">
    <source>
        <dbReference type="SAM" id="MobiDB-lite"/>
    </source>
</evidence>
<dbReference type="SUPFAM" id="SSF52540">
    <property type="entry name" value="P-loop containing nucleoside triphosphate hydrolases"/>
    <property type="match status" value="1"/>
</dbReference>
<dbReference type="GO" id="GO:0005737">
    <property type="term" value="C:cytoplasm"/>
    <property type="evidence" value="ECO:0007669"/>
    <property type="project" value="UniProtKB-SubCell"/>
</dbReference>
<evidence type="ECO:0000256" key="10">
    <source>
        <dbReference type="ARBA" id="ARBA00023242"/>
    </source>
</evidence>
<dbReference type="InterPro" id="IPR048761">
    <property type="entry name" value="SMUBP-2_HCS1_1B"/>
</dbReference>
<keyword evidence="10" id="KW-0539">Nucleus</keyword>
<dbReference type="InterPro" id="IPR027417">
    <property type="entry name" value="P-loop_NTPase"/>
</dbReference>
<evidence type="ECO:0000256" key="3">
    <source>
        <dbReference type="ARBA" id="ARBA00007913"/>
    </source>
</evidence>
<keyword evidence="14" id="KW-1185">Reference proteome</keyword>
<dbReference type="GO" id="GO:0043139">
    <property type="term" value="F:5'-3' DNA helicase activity"/>
    <property type="evidence" value="ECO:0007669"/>
    <property type="project" value="TreeGrafter"/>
</dbReference>
<feature type="region of interest" description="Disordered" evidence="11">
    <location>
        <begin position="445"/>
        <end position="518"/>
    </location>
</feature>
<dbReference type="EC" id="3.6.4.12" evidence="4"/>
<keyword evidence="6" id="KW-0547">Nucleotide-binding</keyword>
<evidence type="ECO:0000256" key="8">
    <source>
        <dbReference type="ARBA" id="ARBA00022806"/>
    </source>
</evidence>
<dbReference type="Proteomes" id="UP000217199">
    <property type="component" value="Unassembled WGS sequence"/>
</dbReference>
<dbReference type="GO" id="GO:0016787">
    <property type="term" value="F:hydrolase activity"/>
    <property type="evidence" value="ECO:0007669"/>
    <property type="project" value="UniProtKB-KW"/>
</dbReference>
<evidence type="ECO:0000256" key="1">
    <source>
        <dbReference type="ARBA" id="ARBA00004123"/>
    </source>
</evidence>
<name>A0A286UE47_9AGAM</name>
<feature type="domain" description="AAA+ ATPase" evidence="12">
    <location>
        <begin position="242"/>
        <end position="631"/>
    </location>
</feature>
<dbReference type="InterPro" id="IPR050534">
    <property type="entry name" value="Coronavir_polyprotein_1ab"/>
</dbReference>